<gene>
    <name evidence="1" type="ORF">SAMN05216251_119119</name>
</gene>
<organism evidence="1 2">
    <name type="scientific">Actinacidiphila alni</name>
    <dbReference type="NCBI Taxonomy" id="380248"/>
    <lineage>
        <taxon>Bacteria</taxon>
        <taxon>Bacillati</taxon>
        <taxon>Actinomycetota</taxon>
        <taxon>Actinomycetes</taxon>
        <taxon>Kitasatosporales</taxon>
        <taxon>Streptomycetaceae</taxon>
        <taxon>Actinacidiphila</taxon>
    </lineage>
</organism>
<dbReference type="EMBL" id="FONG01000019">
    <property type="protein sequence ID" value="SFF57207.1"/>
    <property type="molecule type" value="Genomic_DNA"/>
</dbReference>
<sequence length="239" mass="25361">MTGAADAGAQTVKGVMFDFSGTLMRVEPAETWLRAALTAEGVRATDEDIAAYARRLEAAGALPGSTQPDPVPPHVAPLWARRDNSAAEYRAAYLGLSRTVALPWDVHDALHDRHLVPEAWQPYPDTERVLGALRERGVPVAVVSNIGWDLRPVFRAHGLDGLVDVFVLSYELGTGKPDPLLFRTACEALGLPPGEVAMVGDNRVADGAAAALGCPLLLVDHLPVASRPDALLGVLDLIG</sequence>
<dbReference type="InterPro" id="IPR023214">
    <property type="entry name" value="HAD_sf"/>
</dbReference>
<keyword evidence="2" id="KW-1185">Reference proteome</keyword>
<proteinExistence type="predicted"/>
<dbReference type="PRINTS" id="PR00413">
    <property type="entry name" value="HADHALOGNASE"/>
</dbReference>
<dbReference type="Pfam" id="PF00702">
    <property type="entry name" value="Hydrolase"/>
    <property type="match status" value="1"/>
</dbReference>
<dbReference type="SUPFAM" id="SSF56784">
    <property type="entry name" value="HAD-like"/>
    <property type="match status" value="1"/>
</dbReference>
<dbReference type="InterPro" id="IPR006439">
    <property type="entry name" value="HAD-SF_hydro_IA"/>
</dbReference>
<accession>A0A1I2JVU9</accession>
<dbReference type="Gene3D" id="3.40.50.1000">
    <property type="entry name" value="HAD superfamily/HAD-like"/>
    <property type="match status" value="1"/>
</dbReference>
<reference evidence="1 2" key="1">
    <citation type="submission" date="2016-10" db="EMBL/GenBank/DDBJ databases">
        <authorList>
            <person name="de Groot N.N."/>
        </authorList>
    </citation>
    <scope>NUCLEOTIDE SEQUENCE [LARGE SCALE GENOMIC DNA]</scope>
    <source>
        <strain evidence="1 2">CGMCC 4.3510</strain>
    </source>
</reference>
<dbReference type="SFLD" id="SFLDG01129">
    <property type="entry name" value="C1.5:_HAD__Beta-PGM__Phosphata"/>
    <property type="match status" value="1"/>
</dbReference>
<dbReference type="NCBIfam" id="TIGR01549">
    <property type="entry name" value="HAD-SF-IA-v1"/>
    <property type="match status" value="1"/>
</dbReference>
<dbReference type="SFLD" id="SFLDS00003">
    <property type="entry name" value="Haloacid_Dehalogenase"/>
    <property type="match status" value="1"/>
</dbReference>
<evidence type="ECO:0008006" key="3">
    <source>
        <dbReference type="Google" id="ProtNLM"/>
    </source>
</evidence>
<dbReference type="InterPro" id="IPR036412">
    <property type="entry name" value="HAD-like_sf"/>
</dbReference>
<evidence type="ECO:0000313" key="2">
    <source>
        <dbReference type="Proteomes" id="UP000199323"/>
    </source>
</evidence>
<dbReference type="STRING" id="380248.SAMN05216251_119119"/>
<dbReference type="AlphaFoldDB" id="A0A1I2JVU9"/>
<dbReference type="Proteomes" id="UP000199323">
    <property type="component" value="Unassembled WGS sequence"/>
</dbReference>
<dbReference type="PANTHER" id="PTHR46649:SF4">
    <property type="entry name" value="HALOACID DEHALOGENASE-LIKE HYDROLASE (HAD) SUPERFAMILY PROTEIN"/>
    <property type="match status" value="1"/>
</dbReference>
<protein>
    <recommendedName>
        <fullName evidence="3">Hydrolase</fullName>
    </recommendedName>
</protein>
<dbReference type="NCBIfam" id="TIGR01509">
    <property type="entry name" value="HAD-SF-IA-v3"/>
    <property type="match status" value="1"/>
</dbReference>
<dbReference type="PANTHER" id="PTHR46649">
    <property type="match status" value="1"/>
</dbReference>
<evidence type="ECO:0000313" key="1">
    <source>
        <dbReference type="EMBL" id="SFF57207.1"/>
    </source>
</evidence>
<name>A0A1I2JVU9_9ACTN</name>